<comment type="caution">
    <text evidence="4">The sequence shown here is derived from an EMBL/GenBank/DDBJ whole genome shotgun (WGS) entry which is preliminary data.</text>
</comment>
<dbReference type="Proteomes" id="UP000033203">
    <property type="component" value="Unassembled WGS sequence"/>
</dbReference>
<dbReference type="InterPro" id="IPR005835">
    <property type="entry name" value="NTP_transferase_dom"/>
</dbReference>
<evidence type="ECO:0000256" key="2">
    <source>
        <dbReference type="ARBA" id="ARBA00022695"/>
    </source>
</evidence>
<dbReference type="PANTHER" id="PTHR43584:SF8">
    <property type="entry name" value="N-ACETYLMURAMATE ALPHA-1-PHOSPHATE URIDYLYLTRANSFERASE"/>
    <property type="match status" value="1"/>
</dbReference>
<dbReference type="InterPro" id="IPR029044">
    <property type="entry name" value="Nucleotide-diphossugar_trans"/>
</dbReference>
<dbReference type="InterPro" id="IPR050065">
    <property type="entry name" value="GlmU-like"/>
</dbReference>
<dbReference type="Gene3D" id="3.90.550.10">
    <property type="entry name" value="Spore Coat Polysaccharide Biosynthesis Protein SpsA, Chain A"/>
    <property type="match status" value="2"/>
</dbReference>
<proteinExistence type="predicted"/>
<feature type="domain" description="Nucleotidyl transferase" evidence="3">
    <location>
        <begin position="260"/>
        <end position="432"/>
    </location>
</feature>
<dbReference type="CDD" id="cd04183">
    <property type="entry name" value="GT2_BcE_like"/>
    <property type="match status" value="2"/>
</dbReference>
<evidence type="ECO:0000256" key="1">
    <source>
        <dbReference type="ARBA" id="ARBA00022679"/>
    </source>
</evidence>
<dbReference type="GO" id="GO:0016779">
    <property type="term" value="F:nucleotidyltransferase activity"/>
    <property type="evidence" value="ECO:0007669"/>
    <property type="project" value="UniProtKB-KW"/>
</dbReference>
<dbReference type="AlphaFoldDB" id="A0A0D1ML92"/>
<gene>
    <name evidence="4" type="ORF">SR41_08405</name>
</gene>
<dbReference type="PATRIC" id="fig|1549858.7.peg.585"/>
<evidence type="ECO:0000313" key="4">
    <source>
        <dbReference type="EMBL" id="KIU28271.1"/>
    </source>
</evidence>
<feature type="domain" description="Nucleotidyl transferase" evidence="3">
    <location>
        <begin position="22"/>
        <end position="190"/>
    </location>
</feature>
<dbReference type="SUPFAM" id="SSF53448">
    <property type="entry name" value="Nucleotide-diphospho-sugar transferases"/>
    <property type="match status" value="2"/>
</dbReference>
<accession>A0A0D1ML92</accession>
<evidence type="ECO:0000259" key="3">
    <source>
        <dbReference type="Pfam" id="PF00483"/>
    </source>
</evidence>
<name>A0A0D1ML92_9SPHN</name>
<keyword evidence="1 4" id="KW-0808">Transferase</keyword>
<dbReference type="PANTHER" id="PTHR43584">
    <property type="entry name" value="NUCLEOTIDYL TRANSFERASE"/>
    <property type="match status" value="1"/>
</dbReference>
<sequence>MQIMIPLAGKSPFFSSEHYFFPKSLIEVDGTPMIERVIENLASVAEDKCFIFVLPSQDVVRFAMDRTLRLLTDGRCSIVGLQAGTKGALCSALMAIDQLDMDAPLIIANGDQVIDADLARIVDGFRRDRVQAGVIVFDSVHPRWSYVATDDAGHVLQAAEKQAISRNAIAGFYYFETAATFVRAAMRSIETNASHNGHFFIAPSLNEIILDDGVVATARVASDRYHSFYSPEKINQYEDEVLRNSIAGRTGSTTNRVHLVIPAAGEGSRFREAGYERPKPFIDVRGRPMIDHVIDNVAPKGADVHLLLRKEHLTDHEALIDLVRGSVDRIHSVEKLTEGTACTLLLARAAFDDDQPLLVANSDQWVDFDVDAYVQDCIDRDLDGSILVFRDADRNPKWSFARLDDAGLVVEVAEKKPISDLATVGIYLFRRGSDFVRGAIDMIARNDRVNNEFYTCPVYNYLIEAGLKIGVYEVPADAMHGLGTPADLDAFLAKDIALADRSPA</sequence>
<protein>
    <submittedName>
        <fullName evidence="4">Nucleotidyl transferase</fullName>
    </submittedName>
</protein>
<evidence type="ECO:0000313" key="5">
    <source>
        <dbReference type="Proteomes" id="UP000033203"/>
    </source>
</evidence>
<dbReference type="Pfam" id="PF00483">
    <property type="entry name" value="NTP_transferase"/>
    <property type="match status" value="2"/>
</dbReference>
<dbReference type="EMBL" id="JXTP01000033">
    <property type="protein sequence ID" value="KIU28271.1"/>
    <property type="molecule type" value="Genomic_DNA"/>
</dbReference>
<organism evidence="4 5">
    <name type="scientific">Sphingomonas melonis</name>
    <dbReference type="NCBI Taxonomy" id="152682"/>
    <lineage>
        <taxon>Bacteria</taxon>
        <taxon>Pseudomonadati</taxon>
        <taxon>Pseudomonadota</taxon>
        <taxon>Alphaproteobacteria</taxon>
        <taxon>Sphingomonadales</taxon>
        <taxon>Sphingomonadaceae</taxon>
        <taxon>Sphingomonas</taxon>
    </lineage>
</organism>
<reference evidence="4 5" key="1">
    <citation type="submission" date="2015-01" db="EMBL/GenBank/DDBJ databases">
        <title>Genome of Sphingomonas taxi strain 30a.</title>
        <authorList>
            <person name="Eevers N."/>
            <person name="Van Hamme J."/>
            <person name="Bottos E."/>
            <person name="Weyens N."/>
            <person name="Vangronsveld J."/>
        </authorList>
    </citation>
    <scope>NUCLEOTIDE SEQUENCE [LARGE SCALE GENOMIC DNA]</scope>
    <source>
        <strain evidence="4 5">30a</strain>
    </source>
</reference>
<keyword evidence="2" id="KW-0548">Nucleotidyltransferase</keyword>